<dbReference type="EMBL" id="BA000022">
    <property type="protein sequence ID" value="BAA18332.1"/>
    <property type="molecule type" value="Genomic_DNA"/>
</dbReference>
<accession>P74238</accession>
<dbReference type="Proteomes" id="UP000001425">
    <property type="component" value="Chromosome"/>
</dbReference>
<protein>
    <submittedName>
        <fullName evidence="3">Slr1163 protein</fullName>
    </submittedName>
</protein>
<dbReference type="InterPro" id="IPR007049">
    <property type="entry name" value="Carb-sel_porin_OprB"/>
</dbReference>
<dbReference type="KEGG" id="syn:slr1163"/>
<evidence type="ECO:0000313" key="4">
    <source>
        <dbReference type="Proteomes" id="UP000001425"/>
    </source>
</evidence>
<comment type="similarity">
    <text evidence="1 2">Belongs to the OprB family.</text>
</comment>
<dbReference type="PANTHER" id="PTHR37944">
    <property type="entry name" value="PORIN B"/>
    <property type="match status" value="1"/>
</dbReference>
<dbReference type="PIR" id="S75873">
    <property type="entry name" value="S75873"/>
</dbReference>
<dbReference type="InParanoid" id="P74238"/>
<dbReference type="eggNOG" id="COG3659">
    <property type="taxonomic scope" value="Bacteria"/>
</dbReference>
<evidence type="ECO:0000256" key="1">
    <source>
        <dbReference type="ARBA" id="ARBA00008769"/>
    </source>
</evidence>
<sequence length="556" mass="60176">MTFYYLLFGVQDLGLILFSKFLSANSNYSWLKLSLTLAIAIFPQSKILAESMPEEEVGKINLVTEIEFDDQNNSKNKENIDIFLNKQSQFHFAKDVRISPLKALTPGELGDWQEEAVHYAQILQINNFDPDHDHHHEPHQSVVAISGNPAASNMLVGTGQLGQWLGLDENSPLRLGGIFMGNISQQISGGNQPGSTDFNGALILGLGIDLEKAVGWKNAFFEVEGLQYNGQPVNFAAGSVQGYNSIEAGPPLNRTELYQLWLNQTFLDNRLSFRVGKLIPSMNFGYVGRPFVTQTNPQLFTSTTGLIYTPVFVGPAMLGFIPGYYNSAFGLYGSWKSWGAPGDNPATPNGWYTQAGIYDGRGAQGVQTGLTWPNFSGALFSVAEVGGTWTPYADDPATGWGSVAVGGWRQSGPLTAPGGAFEAQTGGMYAYLVQKLGKFRDSEDQNGIVGFVQGGWNSSSTALMHSSLGFGLTFIAPFGDRPLDSYGFGFSWARLNANPLAGYGFNSYETMIQLYAQYHLVGNLFIQPVLTVLPTPGSGGAGAPSVSGTVQLTFPF</sequence>
<evidence type="ECO:0000313" key="3">
    <source>
        <dbReference type="EMBL" id="BAA18332.1"/>
    </source>
</evidence>
<dbReference type="STRING" id="1148.gene:10499208"/>
<dbReference type="GO" id="GO:0008643">
    <property type="term" value="P:carbohydrate transport"/>
    <property type="evidence" value="ECO:0000318"/>
    <property type="project" value="GO_Central"/>
</dbReference>
<dbReference type="GO" id="GO:0016020">
    <property type="term" value="C:membrane"/>
    <property type="evidence" value="ECO:0007669"/>
    <property type="project" value="InterPro"/>
</dbReference>
<dbReference type="Pfam" id="PF04966">
    <property type="entry name" value="OprB"/>
    <property type="match status" value="1"/>
</dbReference>
<dbReference type="FunFam" id="2.40.160.180:FF:000007">
    <property type="entry name" value="Slr1163 protein"/>
    <property type="match status" value="1"/>
</dbReference>
<gene>
    <name evidence="3" type="ordered locus">slr1163</name>
</gene>
<dbReference type="InterPro" id="IPR052932">
    <property type="entry name" value="OprB_Porin"/>
</dbReference>
<name>P74238_SYNY3</name>
<reference evidence="3 4" key="1">
    <citation type="journal article" date="1995" name="DNA Res.">
        <title>Sequence analysis of the genome of the unicellular cyanobacterium Synechocystis sp. strain PCC6803. I. Sequence features in the 1 Mb region from map positions 64% to 92% of the genome.</title>
        <authorList>
            <person name="Kaneko T."/>
            <person name="Tanaka A."/>
            <person name="Sato S."/>
            <person name="Kotani H."/>
            <person name="Sazuka T."/>
            <person name="Miyajima N."/>
            <person name="Sugiura M."/>
            <person name="Tabata S."/>
        </authorList>
    </citation>
    <scope>NUCLEOTIDE SEQUENCE [LARGE SCALE GENOMIC DNA]</scope>
    <source>
        <strain evidence="4">ATCC 27184 / PCC 6803 / Kazusa</strain>
    </source>
</reference>
<dbReference type="PANTHER" id="PTHR37944:SF1">
    <property type="entry name" value="PORIN B"/>
    <property type="match status" value="1"/>
</dbReference>
<reference evidence="3 4" key="2">
    <citation type="journal article" date="1996" name="DNA Res.">
        <title>Sequence analysis of the genome of the unicellular cyanobacterium Synechocystis sp. strain PCC6803. II. Sequence determination of the entire genome and assignment of potential protein-coding regions.</title>
        <authorList>
            <person name="Kaneko T."/>
            <person name="Sato S."/>
            <person name="Kotani H."/>
            <person name="Tanaka A."/>
            <person name="Asamizu E."/>
            <person name="Nakamura Y."/>
            <person name="Miyajima N."/>
            <person name="Hirosawa M."/>
            <person name="Sugiura M."/>
            <person name="Sasamoto S."/>
            <person name="Kimura T."/>
            <person name="Hosouchi T."/>
            <person name="Matsuno A."/>
            <person name="Muraki A."/>
            <person name="Nakazaki N."/>
            <person name="Naruo K."/>
            <person name="Okumura S."/>
            <person name="Shimpo S."/>
            <person name="Takeuchi C."/>
            <person name="Wada T."/>
            <person name="Watanabe A."/>
            <person name="Yamada M."/>
            <person name="Yasuda M."/>
            <person name="Tabata S."/>
        </authorList>
    </citation>
    <scope>NUCLEOTIDE SEQUENCE [LARGE SCALE GENOMIC DNA]</scope>
    <source>
        <strain evidence="4">ATCC 27184 / PCC 6803 / Kazusa</strain>
    </source>
</reference>
<keyword evidence="4" id="KW-1185">Reference proteome</keyword>
<dbReference type="GO" id="GO:0015288">
    <property type="term" value="F:porin activity"/>
    <property type="evidence" value="ECO:0007669"/>
    <property type="project" value="InterPro"/>
</dbReference>
<evidence type="ECO:0000256" key="2">
    <source>
        <dbReference type="RuleBase" id="RU363072"/>
    </source>
</evidence>
<dbReference type="Gene3D" id="2.40.160.180">
    <property type="entry name" value="Carbohydrate-selective porin OprB"/>
    <property type="match status" value="1"/>
</dbReference>
<dbReference type="EnsemblBacteria" id="BAA18332">
    <property type="protein sequence ID" value="BAA18332"/>
    <property type="gene ID" value="BAA18332"/>
</dbReference>
<dbReference type="PaxDb" id="1148-1653418"/>
<dbReference type="InterPro" id="IPR038673">
    <property type="entry name" value="OprB_sf"/>
</dbReference>
<dbReference type="AlphaFoldDB" id="P74238"/>
<organism evidence="3 4">
    <name type="scientific">Synechocystis sp. (strain ATCC 27184 / PCC 6803 / Kazusa)</name>
    <dbReference type="NCBI Taxonomy" id="1111708"/>
    <lineage>
        <taxon>Bacteria</taxon>
        <taxon>Bacillati</taxon>
        <taxon>Cyanobacteriota</taxon>
        <taxon>Cyanophyceae</taxon>
        <taxon>Synechococcales</taxon>
        <taxon>Merismopediaceae</taxon>
        <taxon>Synechocystis</taxon>
    </lineage>
</organism>
<proteinExistence type="inferred from homology"/>